<evidence type="ECO:0000256" key="1">
    <source>
        <dbReference type="SAM" id="MobiDB-lite"/>
    </source>
</evidence>
<keyword evidence="4" id="KW-1185">Reference proteome</keyword>
<feature type="region of interest" description="Disordered" evidence="1">
    <location>
        <begin position="272"/>
        <end position="297"/>
    </location>
</feature>
<dbReference type="EMBL" id="SNXZ01000001">
    <property type="protein sequence ID" value="TDQ05022.1"/>
    <property type="molecule type" value="Genomic_DNA"/>
</dbReference>
<organism evidence="3 4">
    <name type="scientific">Labedaea rhizosphaerae</name>
    <dbReference type="NCBI Taxonomy" id="598644"/>
    <lineage>
        <taxon>Bacteria</taxon>
        <taxon>Bacillati</taxon>
        <taxon>Actinomycetota</taxon>
        <taxon>Actinomycetes</taxon>
        <taxon>Pseudonocardiales</taxon>
        <taxon>Pseudonocardiaceae</taxon>
        <taxon>Labedaea</taxon>
    </lineage>
</organism>
<dbReference type="Proteomes" id="UP000295444">
    <property type="component" value="Unassembled WGS sequence"/>
</dbReference>
<protein>
    <submittedName>
        <fullName evidence="3">Putative regulator of septum formation</fullName>
    </submittedName>
</protein>
<dbReference type="AlphaFoldDB" id="A0A4R6SNN3"/>
<name>A0A4R6SNN3_LABRH</name>
<feature type="domain" description="Septum formation-related" evidence="2">
    <location>
        <begin position="40"/>
        <end position="258"/>
    </location>
</feature>
<evidence type="ECO:0000313" key="3">
    <source>
        <dbReference type="EMBL" id="TDQ05022.1"/>
    </source>
</evidence>
<feature type="compositionally biased region" description="Low complexity" evidence="1">
    <location>
        <begin position="281"/>
        <end position="297"/>
    </location>
</feature>
<reference evidence="3 4" key="1">
    <citation type="submission" date="2019-03" db="EMBL/GenBank/DDBJ databases">
        <title>Genomic Encyclopedia of Type Strains, Phase IV (KMG-IV): sequencing the most valuable type-strain genomes for metagenomic binning, comparative biology and taxonomic classification.</title>
        <authorList>
            <person name="Goeker M."/>
        </authorList>
    </citation>
    <scope>NUCLEOTIDE SEQUENCE [LARGE SCALE GENOMIC DNA]</scope>
    <source>
        <strain evidence="3 4">DSM 45361</strain>
    </source>
</reference>
<gene>
    <name evidence="3" type="ORF">EV186_101986</name>
</gene>
<comment type="caution">
    <text evidence="3">The sequence shown here is derived from an EMBL/GenBank/DDBJ whole genome shotgun (WGS) entry which is preliminary data.</text>
</comment>
<accession>A0A4R6SNN3</accession>
<sequence>MIGAFVGALVVLATSVAFSWPVGVQAEPVDEAALAFNSPPGTCLAWANPTGADIHRVDCKQPHVFEMSGVVDISADYPGDAPSPPIDQWQKIKADKCTPSVTAYLGGKLDPYGKFTVDALKPTDAQWRDGDRKLRCGIQRAAPSGSRLATRGSATGQDQSNVYDPGTCLALVDNTIGDPVQCVNGHAYEIVGNVDLSEAFDGSSYPDEKKQASKLIDLCGKASKSYTGGLDLSKRKLTLYWDTLKKESWAAGSRRVDCKVGAVSSDGKSLRSVVGSVRKAPTTPTTTPPTTTTKRGG</sequence>
<dbReference type="Pfam" id="PF13845">
    <property type="entry name" value="Septum_form"/>
    <property type="match status" value="1"/>
</dbReference>
<proteinExistence type="predicted"/>
<evidence type="ECO:0000313" key="4">
    <source>
        <dbReference type="Proteomes" id="UP000295444"/>
    </source>
</evidence>
<dbReference type="InterPro" id="IPR026004">
    <property type="entry name" value="Septum_form"/>
</dbReference>
<evidence type="ECO:0000259" key="2">
    <source>
        <dbReference type="Pfam" id="PF13845"/>
    </source>
</evidence>